<reference evidence="3" key="2">
    <citation type="submission" date="2024-05" db="EMBL/GenBank/DDBJ databases">
        <title>Rhodohalobacter halophilus gen. nov., sp. nov., a moderately halophilic member of the family Balneolaceae.</title>
        <authorList>
            <person name="Xia J."/>
        </authorList>
    </citation>
    <scope>NUCLEOTIDE SEQUENCE</scope>
    <source>
        <strain evidence="3">WB101</strain>
    </source>
</reference>
<reference evidence="3" key="1">
    <citation type="submission" date="2022-01" db="EMBL/GenBank/DDBJ databases">
        <authorList>
            <person name="Wang Y."/>
        </authorList>
    </citation>
    <scope>NUCLEOTIDE SEQUENCE</scope>
    <source>
        <strain evidence="3">WB101</strain>
    </source>
</reference>
<gene>
    <name evidence="3" type="ORF">L6773_05460</name>
</gene>
<sequence>MGEQKLSIAKDPESRKLFLKHLLHDVEAIDQMLQNKQIESGVTRIGAEQEFCLVDKYFKPSMNALTILEKVDDPHLTPELAKYNLEFNLDPIELSGDCFSRVEAQLKTLLNKAEDAANTLEETIILTGILPSIDFRAVQLEYMTPKKRYEALANIISELRGGEFELNITGVDELILTHSNILFEACNTSFQCHYQVEPDDFTDMYNWAQMLSGPVLSVACNSPLLFGKQLWAETRIPLFQQSIDTRGKGYHLREREQRVTFGNRWIRSVSDVYKNDIARHTLLFLTDIESDSLETLNNGEIPKLKALQLHNGTIYKWNRPCYGVLDGTPHLRIENRYLPSGPTVEDEIADFAFWVGLMSNLPDKYRNIWNRINFDEVKENFYKAAMWGIQSGMIWDGKLMSARRLILEMLIPMAREGLEKKGVDKKDIDKNLDIIEARAENYATGSRWIVDSYRNLRKTMERDEATVALTAIMHNRRSSDKPVHEWELAGESEGADFEIQYDLVSNIMTTNLVTVTENDIAELVLKVMDWRDINHLPVEDSRGKLKGIITKNRLVHYLNNPEKDGLATASDVMEKDPITIGPNEDIKYAMLLMIDKNISCLPVVEKDVLVGIITDKDTQDIWNKMKKHSDAKD</sequence>
<dbReference type="Gene3D" id="3.10.580.10">
    <property type="entry name" value="CBS-domain"/>
    <property type="match status" value="1"/>
</dbReference>
<dbReference type="PANTHER" id="PTHR36510">
    <property type="entry name" value="GLUTAMATE--CYSTEINE LIGASE 2-RELATED"/>
    <property type="match status" value="1"/>
</dbReference>
<proteinExistence type="predicted"/>
<protein>
    <submittedName>
        <fullName evidence="3">CBS domain-containing protein</fullName>
    </submittedName>
</protein>
<dbReference type="SUPFAM" id="SSF54631">
    <property type="entry name" value="CBS-domain pair"/>
    <property type="match status" value="1"/>
</dbReference>
<dbReference type="SUPFAM" id="SSF55931">
    <property type="entry name" value="Glutamine synthetase/guanido kinase"/>
    <property type="match status" value="1"/>
</dbReference>
<dbReference type="PANTHER" id="PTHR36510:SF3">
    <property type="entry name" value="CONSERVED PROTEIN"/>
    <property type="match status" value="1"/>
</dbReference>
<dbReference type="EMBL" id="JAKLWS010000004">
    <property type="protein sequence ID" value="MCG2588001.1"/>
    <property type="molecule type" value="Genomic_DNA"/>
</dbReference>
<dbReference type="SMART" id="SM00116">
    <property type="entry name" value="CBS"/>
    <property type="match status" value="2"/>
</dbReference>
<keyword evidence="1" id="KW-0129">CBS domain</keyword>
<evidence type="ECO:0000256" key="1">
    <source>
        <dbReference type="PROSITE-ProRule" id="PRU00703"/>
    </source>
</evidence>
<dbReference type="InterPro" id="IPR046342">
    <property type="entry name" value="CBS_dom_sf"/>
</dbReference>
<dbReference type="Gene3D" id="3.30.590.20">
    <property type="match status" value="1"/>
</dbReference>
<accession>A0ABS9KAY6</accession>
<dbReference type="RefSeq" id="WP_237852845.1">
    <property type="nucleotide sequence ID" value="NZ_JAKLWS010000004.1"/>
</dbReference>
<feature type="domain" description="CBS" evidence="2">
    <location>
        <begin position="573"/>
        <end position="631"/>
    </location>
</feature>
<dbReference type="InterPro" id="IPR000644">
    <property type="entry name" value="CBS_dom"/>
</dbReference>
<evidence type="ECO:0000313" key="3">
    <source>
        <dbReference type="EMBL" id="MCG2588001.1"/>
    </source>
</evidence>
<dbReference type="Proteomes" id="UP001165366">
    <property type="component" value="Unassembled WGS sequence"/>
</dbReference>
<comment type="caution">
    <text evidence="3">The sequence shown here is derived from an EMBL/GenBank/DDBJ whole genome shotgun (WGS) entry which is preliminary data.</text>
</comment>
<evidence type="ECO:0000259" key="2">
    <source>
        <dbReference type="PROSITE" id="PS51371"/>
    </source>
</evidence>
<dbReference type="InterPro" id="IPR050141">
    <property type="entry name" value="GCL_type2/YbdK_subfam"/>
</dbReference>
<keyword evidence="4" id="KW-1185">Reference proteome</keyword>
<evidence type="ECO:0000313" key="4">
    <source>
        <dbReference type="Proteomes" id="UP001165366"/>
    </source>
</evidence>
<dbReference type="PROSITE" id="PS51371">
    <property type="entry name" value="CBS"/>
    <property type="match status" value="2"/>
</dbReference>
<dbReference type="InterPro" id="IPR006336">
    <property type="entry name" value="GCS2"/>
</dbReference>
<dbReference type="Pfam" id="PF04107">
    <property type="entry name" value="GCS2"/>
    <property type="match status" value="1"/>
</dbReference>
<dbReference type="CDD" id="cd04584">
    <property type="entry name" value="CBS_pair_AcuB_like"/>
    <property type="match status" value="1"/>
</dbReference>
<feature type="domain" description="CBS" evidence="2">
    <location>
        <begin position="508"/>
        <end position="565"/>
    </location>
</feature>
<name>A0ABS9KAY6_9BACT</name>
<organism evidence="3 4">
    <name type="scientific">Rhodohalobacter sulfatireducens</name>
    <dbReference type="NCBI Taxonomy" id="2911366"/>
    <lineage>
        <taxon>Bacteria</taxon>
        <taxon>Pseudomonadati</taxon>
        <taxon>Balneolota</taxon>
        <taxon>Balneolia</taxon>
        <taxon>Balneolales</taxon>
        <taxon>Balneolaceae</taxon>
        <taxon>Rhodohalobacter</taxon>
    </lineage>
</organism>
<dbReference type="Pfam" id="PF00571">
    <property type="entry name" value="CBS"/>
    <property type="match status" value="2"/>
</dbReference>
<dbReference type="InterPro" id="IPR014746">
    <property type="entry name" value="Gln_synth/guanido_kin_cat_dom"/>
</dbReference>